<dbReference type="InterPro" id="IPR013655">
    <property type="entry name" value="PAS_fold_3"/>
</dbReference>
<comment type="catalytic activity">
    <reaction evidence="1">
        <text>ATP + protein L-histidine = ADP + protein N-phospho-L-histidine.</text>
        <dbReference type="EC" id="2.7.13.3"/>
    </reaction>
</comment>
<keyword evidence="4" id="KW-0808">Transferase</keyword>
<dbReference type="RefSeq" id="WP_173269403.1">
    <property type="nucleotide sequence ID" value="NZ_JABMKV010000001.1"/>
</dbReference>
<dbReference type="InterPro" id="IPR035965">
    <property type="entry name" value="PAS-like_dom_sf"/>
</dbReference>
<keyword evidence="10" id="KW-1185">Reference proteome</keyword>
<feature type="domain" description="PAC" evidence="8">
    <location>
        <begin position="84"/>
        <end position="135"/>
    </location>
</feature>
<dbReference type="InterPro" id="IPR036890">
    <property type="entry name" value="HATPase_C_sf"/>
</dbReference>
<dbReference type="Pfam" id="PF08447">
    <property type="entry name" value="PAS_3"/>
    <property type="match status" value="1"/>
</dbReference>
<dbReference type="SUPFAM" id="SSF47384">
    <property type="entry name" value="Homodimeric domain of signal transducing histidine kinase"/>
    <property type="match status" value="1"/>
</dbReference>
<evidence type="ECO:0000256" key="3">
    <source>
        <dbReference type="ARBA" id="ARBA00022553"/>
    </source>
</evidence>
<dbReference type="NCBIfam" id="TIGR00229">
    <property type="entry name" value="sensory_box"/>
    <property type="match status" value="2"/>
</dbReference>
<dbReference type="EC" id="2.7.13.3" evidence="2"/>
<organism evidence="9 10">
    <name type="scientific">Pedobacter boryungensis</name>
    <dbReference type="NCBI Taxonomy" id="869962"/>
    <lineage>
        <taxon>Bacteria</taxon>
        <taxon>Pseudomonadati</taxon>
        <taxon>Bacteroidota</taxon>
        <taxon>Sphingobacteriia</taxon>
        <taxon>Sphingobacteriales</taxon>
        <taxon>Sphingobacteriaceae</taxon>
        <taxon>Pedobacter</taxon>
    </lineage>
</organism>
<sequence length="510" mass="58777">MKENKTLHNSIAFYQKLIAHCQEGISLINEDDIIIYSNDSSKRINGYATIDDTNNHITKLVHPDDYAIVTDALEEVRQVANAQKTTHFRIKHALGHYIWLKCTFTNMLNDVDVNAIVCNCIDITEAKEAEELLQRKMEDDFNTLKNAEIRAKKVLEERNTILESIADAFFAVDKNWVVTYWNNSAAKVLLKPKEEVLHHNLWDVFATNVSSLSYTKYHEALATNQSVHFEDQYTQLRKWYEISAYPSDAGLSVYFKDITERKISELLLNNLNVSLHQQAKELSDSNAELEQFAYVASHDLQEPLRMITSFLTQLELKYNDVIDDRGKKYIYFAVDGAKRMRQIILDLLEYSRIGRLKAQVEEVSIAEIIEDVLVLYRKKIEEHDAVITFKGMPTINSYKVPIRQLFQNLISNALKYKDPSRAVKIAISCKETAHHYQFCIKDNGIGISKEYYDKIFIIFQRLHNKDEYSGTGMGLAIAKKIVENLGGKIWLESTLGIGTSFYFTIEKNKP</sequence>
<dbReference type="InterPro" id="IPR004358">
    <property type="entry name" value="Sig_transdc_His_kin-like_C"/>
</dbReference>
<dbReference type="SMART" id="SM00387">
    <property type="entry name" value="HATPase_c"/>
    <property type="match status" value="1"/>
</dbReference>
<protein>
    <recommendedName>
        <fullName evidence="2">histidine kinase</fullName>
        <ecNumber evidence="2">2.7.13.3</ecNumber>
    </recommendedName>
</protein>
<keyword evidence="3" id="KW-0597">Phosphoprotein</keyword>
<dbReference type="InterPro" id="IPR003661">
    <property type="entry name" value="HisK_dim/P_dom"/>
</dbReference>
<evidence type="ECO:0000256" key="2">
    <source>
        <dbReference type="ARBA" id="ARBA00012438"/>
    </source>
</evidence>
<feature type="domain" description="Histidine kinase" evidence="6">
    <location>
        <begin position="295"/>
        <end position="509"/>
    </location>
</feature>
<evidence type="ECO:0000256" key="1">
    <source>
        <dbReference type="ARBA" id="ARBA00000085"/>
    </source>
</evidence>
<dbReference type="PROSITE" id="PS50112">
    <property type="entry name" value="PAS"/>
    <property type="match status" value="2"/>
</dbReference>
<accession>A0ABX2DDL1</accession>
<dbReference type="InterPro" id="IPR000700">
    <property type="entry name" value="PAS-assoc_C"/>
</dbReference>
<dbReference type="InterPro" id="IPR003594">
    <property type="entry name" value="HATPase_dom"/>
</dbReference>
<feature type="domain" description="PAS" evidence="7">
    <location>
        <begin position="154"/>
        <end position="224"/>
    </location>
</feature>
<dbReference type="InterPro" id="IPR005467">
    <property type="entry name" value="His_kinase_dom"/>
</dbReference>
<dbReference type="Pfam" id="PF02518">
    <property type="entry name" value="HATPase_c"/>
    <property type="match status" value="1"/>
</dbReference>
<evidence type="ECO:0000313" key="9">
    <source>
        <dbReference type="EMBL" id="NQX31061.1"/>
    </source>
</evidence>
<dbReference type="InterPro" id="IPR036097">
    <property type="entry name" value="HisK_dim/P_sf"/>
</dbReference>
<name>A0ABX2DDL1_9SPHI</name>
<dbReference type="SUPFAM" id="SSF55874">
    <property type="entry name" value="ATPase domain of HSP90 chaperone/DNA topoisomerase II/histidine kinase"/>
    <property type="match status" value="1"/>
</dbReference>
<dbReference type="SMART" id="SM00388">
    <property type="entry name" value="HisKA"/>
    <property type="match status" value="1"/>
</dbReference>
<dbReference type="SMART" id="SM00091">
    <property type="entry name" value="PAS"/>
    <property type="match status" value="2"/>
</dbReference>
<dbReference type="PANTHER" id="PTHR43304">
    <property type="entry name" value="PHYTOCHROME-LIKE PROTEIN CPH1"/>
    <property type="match status" value="1"/>
</dbReference>
<dbReference type="PANTHER" id="PTHR43304:SF1">
    <property type="entry name" value="PAC DOMAIN-CONTAINING PROTEIN"/>
    <property type="match status" value="1"/>
</dbReference>
<dbReference type="Pfam" id="PF00512">
    <property type="entry name" value="HisKA"/>
    <property type="match status" value="1"/>
</dbReference>
<proteinExistence type="predicted"/>
<dbReference type="InterPro" id="IPR052162">
    <property type="entry name" value="Sensor_kinase/Photoreceptor"/>
</dbReference>
<dbReference type="EMBL" id="JABMKV010000001">
    <property type="protein sequence ID" value="NQX31061.1"/>
    <property type="molecule type" value="Genomic_DNA"/>
</dbReference>
<gene>
    <name evidence="9" type="ORF">HQN85_04965</name>
</gene>
<reference evidence="9 10" key="1">
    <citation type="submission" date="2020-05" db="EMBL/GenBank/DDBJ databases">
        <title>Description of Pedobacter foliorum sp. nov.</title>
        <authorList>
            <person name="Qi S."/>
            <person name="Carlier A."/>
            <person name="Cnockaert M."/>
            <person name="Vandamme P."/>
        </authorList>
    </citation>
    <scope>NUCLEOTIDE SEQUENCE [LARGE SCALE GENOMIC DNA]</scope>
    <source>
        <strain evidence="9 10">LMG 31300</strain>
    </source>
</reference>
<dbReference type="Pfam" id="PF08448">
    <property type="entry name" value="PAS_4"/>
    <property type="match status" value="1"/>
</dbReference>
<dbReference type="Gene3D" id="3.30.565.10">
    <property type="entry name" value="Histidine kinase-like ATPase, C-terminal domain"/>
    <property type="match status" value="1"/>
</dbReference>
<dbReference type="InterPro" id="IPR013656">
    <property type="entry name" value="PAS_4"/>
</dbReference>
<evidence type="ECO:0000313" key="10">
    <source>
        <dbReference type="Proteomes" id="UP000762110"/>
    </source>
</evidence>
<dbReference type="Proteomes" id="UP000762110">
    <property type="component" value="Unassembled WGS sequence"/>
</dbReference>
<dbReference type="PRINTS" id="PR00344">
    <property type="entry name" value="BCTRLSENSOR"/>
</dbReference>
<keyword evidence="5" id="KW-0418">Kinase</keyword>
<evidence type="ECO:0000256" key="5">
    <source>
        <dbReference type="ARBA" id="ARBA00022777"/>
    </source>
</evidence>
<evidence type="ECO:0000259" key="8">
    <source>
        <dbReference type="PROSITE" id="PS50113"/>
    </source>
</evidence>
<feature type="domain" description="PAS" evidence="7">
    <location>
        <begin position="10"/>
        <end position="80"/>
    </location>
</feature>
<evidence type="ECO:0000256" key="4">
    <source>
        <dbReference type="ARBA" id="ARBA00022679"/>
    </source>
</evidence>
<comment type="caution">
    <text evidence="9">The sequence shown here is derived from an EMBL/GenBank/DDBJ whole genome shotgun (WGS) entry which is preliminary data.</text>
</comment>
<dbReference type="Gene3D" id="1.10.287.130">
    <property type="match status" value="1"/>
</dbReference>
<dbReference type="PROSITE" id="PS50109">
    <property type="entry name" value="HIS_KIN"/>
    <property type="match status" value="1"/>
</dbReference>
<evidence type="ECO:0000259" key="7">
    <source>
        <dbReference type="PROSITE" id="PS50112"/>
    </source>
</evidence>
<dbReference type="InterPro" id="IPR000014">
    <property type="entry name" value="PAS"/>
</dbReference>
<dbReference type="CDD" id="cd00130">
    <property type="entry name" value="PAS"/>
    <property type="match status" value="2"/>
</dbReference>
<dbReference type="SUPFAM" id="SSF55785">
    <property type="entry name" value="PYP-like sensor domain (PAS domain)"/>
    <property type="match status" value="2"/>
</dbReference>
<dbReference type="PROSITE" id="PS50113">
    <property type="entry name" value="PAC"/>
    <property type="match status" value="1"/>
</dbReference>
<dbReference type="CDD" id="cd00082">
    <property type="entry name" value="HisKA"/>
    <property type="match status" value="1"/>
</dbReference>
<evidence type="ECO:0000259" key="6">
    <source>
        <dbReference type="PROSITE" id="PS50109"/>
    </source>
</evidence>
<dbReference type="Gene3D" id="3.30.450.20">
    <property type="entry name" value="PAS domain"/>
    <property type="match status" value="2"/>
</dbReference>